<evidence type="ECO:0000256" key="6">
    <source>
        <dbReference type="ARBA" id="ARBA00022801"/>
    </source>
</evidence>
<accession>A0ABQ8MVU0</accession>
<dbReference type="InterPro" id="IPR020821">
    <property type="entry name" value="ENPP1-3/EXOG-like_nuc-like"/>
</dbReference>
<dbReference type="SUPFAM" id="SSF54060">
    <property type="entry name" value="His-Me finger endonucleases"/>
    <property type="match status" value="1"/>
</dbReference>
<feature type="domain" description="ENPP1-3/EXOG-like endonuclease/phosphodiesterase" evidence="8">
    <location>
        <begin position="196"/>
        <end position="400"/>
    </location>
</feature>
<gene>
    <name evidence="10" type="ORF">H4Q32_029283</name>
</gene>
<evidence type="ECO:0000256" key="2">
    <source>
        <dbReference type="ARBA" id="ARBA00010052"/>
    </source>
</evidence>
<evidence type="ECO:0000256" key="4">
    <source>
        <dbReference type="ARBA" id="ARBA00022723"/>
    </source>
</evidence>
<evidence type="ECO:0000313" key="11">
    <source>
        <dbReference type="Proteomes" id="UP000830375"/>
    </source>
</evidence>
<evidence type="ECO:0000256" key="7">
    <source>
        <dbReference type="ARBA" id="ARBA00022842"/>
    </source>
</evidence>
<comment type="similarity">
    <text evidence="2">Belongs to the DNA/RNA non-specific endonuclease family.</text>
</comment>
<evidence type="ECO:0000256" key="3">
    <source>
        <dbReference type="ARBA" id="ARBA00022722"/>
    </source>
</evidence>
<feature type="domain" description="DNA/RNA non-specific endonuclease/pyrophosphatase/phosphodiesterase" evidence="9">
    <location>
        <begin position="195"/>
        <end position="400"/>
    </location>
</feature>
<dbReference type="Gene3D" id="3.40.570.10">
    <property type="entry name" value="Extracellular Endonuclease, subunit A"/>
    <property type="match status" value="1"/>
</dbReference>
<organism evidence="10 11">
    <name type="scientific">Labeo rohita</name>
    <name type="common">Indian major carp</name>
    <name type="synonym">Cyprinus rohita</name>
    <dbReference type="NCBI Taxonomy" id="84645"/>
    <lineage>
        <taxon>Eukaryota</taxon>
        <taxon>Metazoa</taxon>
        <taxon>Chordata</taxon>
        <taxon>Craniata</taxon>
        <taxon>Vertebrata</taxon>
        <taxon>Euteleostomi</taxon>
        <taxon>Actinopterygii</taxon>
        <taxon>Neopterygii</taxon>
        <taxon>Teleostei</taxon>
        <taxon>Ostariophysi</taxon>
        <taxon>Cypriniformes</taxon>
        <taxon>Cyprinidae</taxon>
        <taxon>Labeoninae</taxon>
        <taxon>Labeonini</taxon>
        <taxon>Labeo</taxon>
    </lineage>
</organism>
<dbReference type="Pfam" id="PF01223">
    <property type="entry name" value="Endonuclease_NS"/>
    <property type="match status" value="1"/>
</dbReference>
<keyword evidence="4" id="KW-0479">Metal-binding</keyword>
<dbReference type="EMBL" id="JACTAM010000003">
    <property type="protein sequence ID" value="KAI2666953.1"/>
    <property type="molecule type" value="Genomic_DNA"/>
</dbReference>
<dbReference type="PANTHER" id="PTHR13966:SF5">
    <property type="entry name" value="ENDONUCLEASE G, MITOCHONDRIAL"/>
    <property type="match status" value="1"/>
</dbReference>
<dbReference type="Proteomes" id="UP000830375">
    <property type="component" value="Unassembled WGS sequence"/>
</dbReference>
<dbReference type="InterPro" id="IPR040255">
    <property type="entry name" value="Non-specific_endonuclease"/>
</dbReference>
<protein>
    <submittedName>
        <fullName evidence="10">Endonuclease G, mitochondrial</fullName>
    </submittedName>
</protein>
<evidence type="ECO:0000259" key="9">
    <source>
        <dbReference type="SMART" id="SM00892"/>
    </source>
</evidence>
<keyword evidence="6" id="KW-0378">Hydrolase</keyword>
<dbReference type="SMART" id="SM00892">
    <property type="entry name" value="Endonuclease_NS"/>
    <property type="match status" value="1"/>
</dbReference>
<evidence type="ECO:0000256" key="1">
    <source>
        <dbReference type="ARBA" id="ARBA00001946"/>
    </source>
</evidence>
<evidence type="ECO:0000313" key="10">
    <source>
        <dbReference type="EMBL" id="KAI2666953.1"/>
    </source>
</evidence>
<dbReference type="InterPro" id="IPR044925">
    <property type="entry name" value="His-Me_finger_sf"/>
</dbReference>
<dbReference type="InterPro" id="IPR044929">
    <property type="entry name" value="DNA/RNA_non-sp_Endonuclease_sf"/>
</dbReference>
<dbReference type="InterPro" id="IPR018524">
    <property type="entry name" value="DNA/RNA_endonuclease_AS"/>
</dbReference>
<dbReference type="CDD" id="cd00091">
    <property type="entry name" value="NUC"/>
    <property type="match status" value="1"/>
</dbReference>
<dbReference type="PANTHER" id="PTHR13966">
    <property type="entry name" value="ENDONUCLEASE RELATED"/>
    <property type="match status" value="1"/>
</dbReference>
<evidence type="ECO:0000256" key="5">
    <source>
        <dbReference type="ARBA" id="ARBA00022759"/>
    </source>
</evidence>
<keyword evidence="11" id="KW-1185">Reference proteome</keyword>
<dbReference type="PROSITE" id="PS01070">
    <property type="entry name" value="NUCLEASE_NON_SPEC"/>
    <property type="match status" value="1"/>
</dbReference>
<keyword evidence="5 10" id="KW-0255">Endonuclease</keyword>
<sequence length="442" mass="51201">MSAIPKKKKVGKKVGKKKIFVKNTKSSVNTKTTLEKGGRNPPNVTLDFVLEDLLTYFNVKILHETKKEIEKKYDINKECDDCWPEDDIKRAWGKARRIDKDLRRKRWSVVIVLQLLKIQKEKKSLSGHLVQRCTELSLKDMHDQMKAERENGRGKNCLRSTDDISQAQSSAAPNIVVAAKGAEKNDNKKSNKIIKKQFYVMSYDKEKNNSEWVYEILNVSTLPSYYKKPTFRDSDSDSDYKLSNSNPFKSTGYDRGHLAAAANHTWCQEAYKKTFLMYNITPQYSNFNRGKWKKLEEYCRKKIISETVRNVHVYTGPLYLKETENVGEKVVPSHFFKVVIVEKEGEDIELECYTLPNEKSKDNENSEEDTENDWLNPYKVDITDIEKMSGLKFTESCPELTKEDYTRTATWMGNKGKKSVTIDVTISSCKKNYEDPQGFNEE</sequence>
<name>A0ABQ8MVU0_LABRO</name>
<comment type="cofactor">
    <cofactor evidence="1">
        <name>Mg(2+)</name>
        <dbReference type="ChEBI" id="CHEBI:18420"/>
    </cofactor>
</comment>
<reference evidence="10 11" key="1">
    <citation type="submission" date="2022-01" db="EMBL/GenBank/DDBJ databases">
        <title>A high-quality chromosome-level genome assembly of rohu carp, Labeo rohita.</title>
        <authorList>
            <person name="Arick M.A. II"/>
            <person name="Hsu C.-Y."/>
            <person name="Magbanua Z."/>
            <person name="Pechanova O."/>
            <person name="Grover C."/>
            <person name="Miller E."/>
            <person name="Thrash A."/>
            <person name="Ezzel L."/>
            <person name="Alam S."/>
            <person name="Benzie J."/>
            <person name="Hamilton M."/>
            <person name="Karsi A."/>
            <person name="Lawrence M.L."/>
            <person name="Peterson D.G."/>
        </authorList>
    </citation>
    <scope>NUCLEOTIDE SEQUENCE [LARGE SCALE GENOMIC DNA]</scope>
    <source>
        <strain evidence="11">BAU-BD-2019</strain>
        <tissue evidence="10">Blood</tissue>
    </source>
</reference>
<keyword evidence="7" id="KW-0460">Magnesium</keyword>
<dbReference type="InterPro" id="IPR001604">
    <property type="entry name" value="Endo_G_ENPP1-like_dom"/>
</dbReference>
<evidence type="ECO:0000259" key="8">
    <source>
        <dbReference type="SMART" id="SM00477"/>
    </source>
</evidence>
<dbReference type="SMART" id="SM00477">
    <property type="entry name" value="NUC"/>
    <property type="match status" value="1"/>
</dbReference>
<dbReference type="GO" id="GO:0004519">
    <property type="term" value="F:endonuclease activity"/>
    <property type="evidence" value="ECO:0007669"/>
    <property type="project" value="UniProtKB-KW"/>
</dbReference>
<keyword evidence="3" id="KW-0540">Nuclease</keyword>
<proteinExistence type="inferred from homology"/>
<comment type="caution">
    <text evidence="10">The sequence shown here is derived from an EMBL/GenBank/DDBJ whole genome shotgun (WGS) entry which is preliminary data.</text>
</comment>